<dbReference type="FunFam" id="3.30.565.10:FF:000023">
    <property type="entry name" value="PAS domain-containing sensor histidine kinase"/>
    <property type="match status" value="1"/>
</dbReference>
<sequence length="164" mass="17665">MTIALEPVSLHKSVQETLTLVAPLAAKATIQLHAEAAGAPGRHILADRQRFKQVLLNLISNAVKYNRPGGSVTLSYEDAPPERLRIKVSDTGLGIPQDKMNRLFAPFDRLGAEQTEIEGTGLGLALCKRLVEAMGGTLGVESVEGNGSTFWVELARAEPPARER</sequence>
<dbReference type="AlphaFoldDB" id="A0A537M4E7"/>
<dbReference type="InterPro" id="IPR050736">
    <property type="entry name" value="Sensor_HK_Regulatory"/>
</dbReference>
<evidence type="ECO:0000256" key="5">
    <source>
        <dbReference type="ARBA" id="ARBA00022553"/>
    </source>
</evidence>
<dbReference type="GO" id="GO:0005886">
    <property type="term" value="C:plasma membrane"/>
    <property type="evidence" value="ECO:0007669"/>
    <property type="project" value="UniProtKB-SubCell"/>
</dbReference>
<evidence type="ECO:0000256" key="9">
    <source>
        <dbReference type="ARBA" id="ARBA00022840"/>
    </source>
</evidence>
<evidence type="ECO:0000259" key="12">
    <source>
        <dbReference type="PROSITE" id="PS50109"/>
    </source>
</evidence>
<evidence type="ECO:0000256" key="6">
    <source>
        <dbReference type="ARBA" id="ARBA00022679"/>
    </source>
</evidence>
<dbReference type="EC" id="2.7.13.3" evidence="3"/>
<evidence type="ECO:0000256" key="7">
    <source>
        <dbReference type="ARBA" id="ARBA00022741"/>
    </source>
</evidence>
<keyword evidence="7" id="KW-0547">Nucleotide-binding</keyword>
<keyword evidence="4" id="KW-1003">Cell membrane</keyword>
<name>A0A537M4E7_9BACT</name>
<dbReference type="CDD" id="cd16922">
    <property type="entry name" value="HATPase_EvgS-ArcB-TorS-like"/>
    <property type="match status" value="1"/>
</dbReference>
<keyword evidence="11" id="KW-0472">Membrane</keyword>
<dbReference type="PANTHER" id="PTHR43711">
    <property type="entry name" value="TWO-COMPONENT HISTIDINE KINASE"/>
    <property type="match status" value="1"/>
</dbReference>
<dbReference type="PROSITE" id="PS50109">
    <property type="entry name" value="HIS_KIN"/>
    <property type="match status" value="1"/>
</dbReference>
<organism evidence="13 14">
    <name type="scientific">Candidatus Segetimicrobium genomatis</name>
    <dbReference type="NCBI Taxonomy" id="2569760"/>
    <lineage>
        <taxon>Bacteria</taxon>
        <taxon>Bacillati</taxon>
        <taxon>Candidatus Sysuimicrobiota</taxon>
        <taxon>Candidatus Sysuimicrobiia</taxon>
        <taxon>Candidatus Sysuimicrobiales</taxon>
        <taxon>Candidatus Segetimicrobiaceae</taxon>
        <taxon>Candidatus Segetimicrobium</taxon>
    </lineage>
</organism>
<accession>A0A537M4E7</accession>
<dbReference type="PANTHER" id="PTHR43711:SF26">
    <property type="entry name" value="SENSOR HISTIDINE KINASE RCSC"/>
    <property type="match status" value="1"/>
</dbReference>
<keyword evidence="6" id="KW-0808">Transferase</keyword>
<dbReference type="InterPro" id="IPR036890">
    <property type="entry name" value="HATPase_C_sf"/>
</dbReference>
<dbReference type="Pfam" id="PF02518">
    <property type="entry name" value="HATPase_c"/>
    <property type="match status" value="1"/>
</dbReference>
<keyword evidence="9" id="KW-0067">ATP-binding</keyword>
<keyword evidence="10" id="KW-0902">Two-component regulatory system</keyword>
<reference evidence="13 14" key="1">
    <citation type="journal article" date="2019" name="Nat. Microbiol.">
        <title>Mediterranean grassland soil C-N compound turnover is dependent on rainfall and depth, and is mediated by genomically divergent microorganisms.</title>
        <authorList>
            <person name="Diamond S."/>
            <person name="Andeer P.F."/>
            <person name="Li Z."/>
            <person name="Crits-Christoph A."/>
            <person name="Burstein D."/>
            <person name="Anantharaman K."/>
            <person name="Lane K.R."/>
            <person name="Thomas B.C."/>
            <person name="Pan C."/>
            <person name="Northen T.R."/>
            <person name="Banfield J.F."/>
        </authorList>
    </citation>
    <scope>NUCLEOTIDE SEQUENCE [LARGE SCALE GENOMIC DNA]</scope>
    <source>
        <strain evidence="13">NP_5</strain>
    </source>
</reference>
<gene>
    <name evidence="13" type="ORF">E6H02_02420</name>
</gene>
<evidence type="ECO:0000256" key="1">
    <source>
        <dbReference type="ARBA" id="ARBA00000085"/>
    </source>
</evidence>
<protein>
    <recommendedName>
        <fullName evidence="3">histidine kinase</fullName>
        <ecNumber evidence="3">2.7.13.3</ecNumber>
    </recommendedName>
</protein>
<comment type="catalytic activity">
    <reaction evidence="1">
        <text>ATP + protein L-histidine = ADP + protein N-phospho-L-histidine.</text>
        <dbReference type="EC" id="2.7.13.3"/>
    </reaction>
</comment>
<evidence type="ECO:0000256" key="4">
    <source>
        <dbReference type="ARBA" id="ARBA00022475"/>
    </source>
</evidence>
<dbReference type="SMART" id="SM00387">
    <property type="entry name" value="HATPase_c"/>
    <property type="match status" value="1"/>
</dbReference>
<proteinExistence type="predicted"/>
<dbReference type="Gene3D" id="3.30.565.10">
    <property type="entry name" value="Histidine kinase-like ATPase, C-terminal domain"/>
    <property type="match status" value="1"/>
</dbReference>
<dbReference type="InterPro" id="IPR003594">
    <property type="entry name" value="HATPase_dom"/>
</dbReference>
<dbReference type="SUPFAM" id="SSF55874">
    <property type="entry name" value="ATPase domain of HSP90 chaperone/DNA topoisomerase II/histidine kinase"/>
    <property type="match status" value="1"/>
</dbReference>
<evidence type="ECO:0000256" key="11">
    <source>
        <dbReference type="ARBA" id="ARBA00023136"/>
    </source>
</evidence>
<evidence type="ECO:0000256" key="3">
    <source>
        <dbReference type="ARBA" id="ARBA00012438"/>
    </source>
</evidence>
<keyword evidence="8" id="KW-0418">Kinase</keyword>
<dbReference type="GO" id="GO:0005524">
    <property type="term" value="F:ATP binding"/>
    <property type="evidence" value="ECO:0007669"/>
    <property type="project" value="UniProtKB-KW"/>
</dbReference>
<keyword evidence="5" id="KW-0597">Phosphoprotein</keyword>
<dbReference type="Proteomes" id="UP000320393">
    <property type="component" value="Unassembled WGS sequence"/>
</dbReference>
<dbReference type="GO" id="GO:0000160">
    <property type="term" value="P:phosphorelay signal transduction system"/>
    <property type="evidence" value="ECO:0007669"/>
    <property type="project" value="UniProtKB-KW"/>
</dbReference>
<dbReference type="PRINTS" id="PR00344">
    <property type="entry name" value="BCTRLSENSOR"/>
</dbReference>
<evidence type="ECO:0000313" key="13">
    <source>
        <dbReference type="EMBL" id="TMJ15163.1"/>
    </source>
</evidence>
<evidence type="ECO:0000256" key="10">
    <source>
        <dbReference type="ARBA" id="ARBA00023012"/>
    </source>
</evidence>
<evidence type="ECO:0000313" key="14">
    <source>
        <dbReference type="Proteomes" id="UP000320393"/>
    </source>
</evidence>
<evidence type="ECO:0000256" key="2">
    <source>
        <dbReference type="ARBA" id="ARBA00004236"/>
    </source>
</evidence>
<comment type="subcellular location">
    <subcellularLocation>
        <location evidence="2">Cell membrane</location>
    </subcellularLocation>
</comment>
<dbReference type="GO" id="GO:0004673">
    <property type="term" value="F:protein histidine kinase activity"/>
    <property type="evidence" value="ECO:0007669"/>
    <property type="project" value="UniProtKB-EC"/>
</dbReference>
<dbReference type="InterPro" id="IPR004358">
    <property type="entry name" value="Sig_transdc_His_kin-like_C"/>
</dbReference>
<feature type="domain" description="Histidine kinase" evidence="12">
    <location>
        <begin position="1"/>
        <end position="158"/>
    </location>
</feature>
<dbReference type="EMBL" id="VBAM01000071">
    <property type="protein sequence ID" value="TMJ15163.1"/>
    <property type="molecule type" value="Genomic_DNA"/>
</dbReference>
<evidence type="ECO:0000256" key="8">
    <source>
        <dbReference type="ARBA" id="ARBA00022777"/>
    </source>
</evidence>
<comment type="caution">
    <text evidence="13">The sequence shown here is derived from an EMBL/GenBank/DDBJ whole genome shotgun (WGS) entry which is preliminary data.</text>
</comment>
<dbReference type="InterPro" id="IPR005467">
    <property type="entry name" value="His_kinase_dom"/>
</dbReference>